<dbReference type="EMBL" id="BSXT01003318">
    <property type="protein sequence ID" value="GMF53648.1"/>
    <property type="molecule type" value="Genomic_DNA"/>
</dbReference>
<feature type="compositionally biased region" description="Basic and acidic residues" evidence="1">
    <location>
        <begin position="70"/>
        <end position="79"/>
    </location>
</feature>
<gene>
    <name evidence="2" type="ORF">Pfra01_002222500</name>
</gene>
<feature type="compositionally biased region" description="Polar residues" evidence="1">
    <location>
        <begin position="49"/>
        <end position="62"/>
    </location>
</feature>
<organism evidence="2 3">
    <name type="scientific">Phytophthora fragariaefolia</name>
    <dbReference type="NCBI Taxonomy" id="1490495"/>
    <lineage>
        <taxon>Eukaryota</taxon>
        <taxon>Sar</taxon>
        <taxon>Stramenopiles</taxon>
        <taxon>Oomycota</taxon>
        <taxon>Peronosporomycetes</taxon>
        <taxon>Peronosporales</taxon>
        <taxon>Peronosporaceae</taxon>
        <taxon>Phytophthora</taxon>
    </lineage>
</organism>
<feature type="compositionally biased region" description="Polar residues" evidence="1">
    <location>
        <begin position="20"/>
        <end position="35"/>
    </location>
</feature>
<evidence type="ECO:0000256" key="1">
    <source>
        <dbReference type="SAM" id="MobiDB-lite"/>
    </source>
</evidence>
<reference evidence="2" key="1">
    <citation type="submission" date="2023-04" db="EMBL/GenBank/DDBJ databases">
        <title>Phytophthora fragariaefolia NBRC 109709.</title>
        <authorList>
            <person name="Ichikawa N."/>
            <person name="Sato H."/>
            <person name="Tonouchi N."/>
        </authorList>
    </citation>
    <scope>NUCLEOTIDE SEQUENCE</scope>
    <source>
        <strain evidence="2">NBRC 109709</strain>
    </source>
</reference>
<evidence type="ECO:0000313" key="3">
    <source>
        <dbReference type="Proteomes" id="UP001165121"/>
    </source>
</evidence>
<dbReference type="OrthoDB" id="129600at2759"/>
<feature type="region of interest" description="Disordered" evidence="1">
    <location>
        <begin position="16"/>
        <end position="79"/>
    </location>
</feature>
<evidence type="ECO:0000313" key="2">
    <source>
        <dbReference type="EMBL" id="GMF53648.1"/>
    </source>
</evidence>
<name>A0A9W6Y6A9_9STRA</name>
<keyword evidence="3" id="KW-1185">Reference proteome</keyword>
<feature type="compositionally biased region" description="Basic and acidic residues" evidence="1">
    <location>
        <begin position="36"/>
        <end position="45"/>
    </location>
</feature>
<comment type="caution">
    <text evidence="2">The sequence shown here is derived from an EMBL/GenBank/DDBJ whole genome shotgun (WGS) entry which is preliminary data.</text>
</comment>
<dbReference type="Proteomes" id="UP001165121">
    <property type="component" value="Unassembled WGS sequence"/>
</dbReference>
<accession>A0A9W6Y6A9</accession>
<dbReference type="AlphaFoldDB" id="A0A9W6Y6A9"/>
<proteinExistence type="predicted"/>
<sequence length="79" mass="8771">MTLGPTGAALLQYRAKHATRSTPDNSRTIRETATAQDRHPPKKLELSLQAATESVLTEQQVPQRPLKPRPTGDHDVEME</sequence>
<protein>
    <submittedName>
        <fullName evidence="2">Unnamed protein product</fullName>
    </submittedName>
</protein>